<gene>
    <name evidence="1" type="ORF">D1868_06765</name>
</gene>
<dbReference type="InterPro" id="IPR015034">
    <property type="entry name" value="Bles03"/>
</dbReference>
<dbReference type="AlphaFoldDB" id="A0A650CPL9"/>
<dbReference type="Proteomes" id="UP000423396">
    <property type="component" value="Chromosome"/>
</dbReference>
<sequence length="368" mass="42783">MQEAYEDVCKSLPKLCPRLVPAPLWSYSLAGFARLNPYVASAICDECEDIVRRLNYFWFGQKEEHCEVCGEEGKEVDEEWRYYIEGNKGMAVLGGLRTLCCRCHLAKHQGYARIKHQDKEALIQLAKVNGVEKVESLVEKTFMIHMRLSYITDWEFRLDAIEEPLRSMFEKLLNTAYKRGFRYERGWLFYTSKKALELESRSLRVSKEVMEKGEDLLTLAISSLSGIEVLEKEFKVFLDMISDKLELVSLVEDEEFLTASLSESLSGKWMVFVRKEIYPRFFSALVDRLGDLGYMAKITNNVESRDLPVIVYVPSVLDFELVMKVKDVIRSVMREFEVEKPIFFKPDVFTDNNIYSGRSDIRPYIFVA</sequence>
<dbReference type="Gene3D" id="3.30.760.10">
    <property type="entry name" value="RNA Cap, Translation Initiation Factor Eif4e"/>
    <property type="match status" value="1"/>
</dbReference>
<dbReference type="KEGG" id="sazo:D1868_06765"/>
<dbReference type="Pfam" id="PF08939">
    <property type="entry name" value="Bles03"/>
    <property type="match status" value="1"/>
</dbReference>
<dbReference type="GeneID" id="42798759"/>
<dbReference type="InterPro" id="IPR023398">
    <property type="entry name" value="TIF_eIF4e-like"/>
</dbReference>
<protein>
    <submittedName>
        <fullName evidence="1">DUF1917 domain-containing protein</fullName>
    </submittedName>
</protein>
<organism evidence="1 2">
    <name type="scientific">Stygiolobus azoricus</name>
    <dbReference type="NCBI Taxonomy" id="41675"/>
    <lineage>
        <taxon>Archaea</taxon>
        <taxon>Thermoproteota</taxon>
        <taxon>Thermoprotei</taxon>
        <taxon>Sulfolobales</taxon>
        <taxon>Sulfolobaceae</taxon>
        <taxon>Stygiolobus</taxon>
    </lineage>
</organism>
<evidence type="ECO:0000313" key="2">
    <source>
        <dbReference type="Proteomes" id="UP000423396"/>
    </source>
</evidence>
<reference evidence="1 2" key="1">
    <citation type="submission" date="2019-10" db="EMBL/GenBank/DDBJ databases">
        <title>Genome Sequences from Six Type Strain Members of the Archaeal Family Sulfolobaceae: Acidianus ambivalens, Acidianus infernus, Metallosphaera prunae, Stygiolobus azoricus, Sulfolobus metallicus, and Sulfurisphaera ohwakuensis.</title>
        <authorList>
            <person name="Counts J.A."/>
            <person name="Kelly R.M."/>
        </authorList>
    </citation>
    <scope>NUCLEOTIDE SEQUENCE [LARGE SCALE GENOMIC DNA]</scope>
    <source>
        <strain evidence="1 2">FC6</strain>
    </source>
</reference>
<dbReference type="EMBL" id="CP045483">
    <property type="protein sequence ID" value="QGR19723.1"/>
    <property type="molecule type" value="Genomic_DNA"/>
</dbReference>
<proteinExistence type="predicted"/>
<evidence type="ECO:0000313" key="1">
    <source>
        <dbReference type="EMBL" id="QGR19723.1"/>
    </source>
</evidence>
<name>A0A650CPL9_9CREN</name>
<dbReference type="SUPFAM" id="SSF55418">
    <property type="entry name" value="eIF4e-like"/>
    <property type="match status" value="1"/>
</dbReference>
<keyword evidence="2" id="KW-1185">Reference proteome</keyword>
<dbReference type="OrthoDB" id="46241at2157"/>
<dbReference type="RefSeq" id="WP_156006781.1">
    <property type="nucleotide sequence ID" value="NZ_CP045483.1"/>
</dbReference>
<accession>A0A650CPL9</accession>